<dbReference type="KEGG" id="mmag:MMAD_56060"/>
<organism evidence="2 3">
    <name type="scientific">Mycolicibacterium madagascariense</name>
    <dbReference type="NCBI Taxonomy" id="212765"/>
    <lineage>
        <taxon>Bacteria</taxon>
        <taxon>Bacillati</taxon>
        <taxon>Actinomycetota</taxon>
        <taxon>Actinomycetes</taxon>
        <taxon>Mycobacteriales</taxon>
        <taxon>Mycobacteriaceae</taxon>
        <taxon>Mycolicibacterium</taxon>
    </lineage>
</organism>
<sequence>MARSARSWANRRPRQPLREGSHRRAPQAWQMVWQTVNPATSELPAACCGVASRRSSRGLRGDAADGRPFRTFACLEGSLTAGPRCRNCGTATVPRGSRCAGAFGGVRRTMVRAALNVGVGG</sequence>
<geneLocation type="plasmid" evidence="3">
    <name>pjcm13574 dna</name>
</geneLocation>
<evidence type="ECO:0000256" key="1">
    <source>
        <dbReference type="SAM" id="MobiDB-lite"/>
    </source>
</evidence>
<feature type="region of interest" description="Disordered" evidence="1">
    <location>
        <begin position="1"/>
        <end position="26"/>
    </location>
</feature>
<protein>
    <submittedName>
        <fullName evidence="2">Uncharacterized protein</fullName>
    </submittedName>
</protein>
<accession>A0A7I7XPZ5</accession>
<dbReference type="AlphaFoldDB" id="A0A7I7XPZ5"/>
<name>A0A7I7XPZ5_9MYCO</name>
<keyword evidence="3" id="KW-1185">Reference proteome</keyword>
<proteinExistence type="predicted"/>
<dbReference type="Proteomes" id="UP000466517">
    <property type="component" value="Plasmid pJCM13574"/>
</dbReference>
<keyword evidence="2" id="KW-0614">Plasmid</keyword>
<gene>
    <name evidence="2" type="ORF">MMAD_56060</name>
</gene>
<evidence type="ECO:0000313" key="2">
    <source>
        <dbReference type="EMBL" id="BBZ31311.1"/>
    </source>
</evidence>
<evidence type="ECO:0000313" key="3">
    <source>
        <dbReference type="Proteomes" id="UP000466517"/>
    </source>
</evidence>
<dbReference type="EMBL" id="AP022611">
    <property type="protein sequence ID" value="BBZ31311.1"/>
    <property type="molecule type" value="Genomic_DNA"/>
</dbReference>
<reference evidence="2 3" key="1">
    <citation type="journal article" date="2019" name="Emerg. Microbes Infect.">
        <title>Comprehensive subspecies identification of 175 nontuberculous mycobacteria species based on 7547 genomic profiles.</title>
        <authorList>
            <person name="Matsumoto Y."/>
            <person name="Kinjo T."/>
            <person name="Motooka D."/>
            <person name="Nabeya D."/>
            <person name="Jung N."/>
            <person name="Uechi K."/>
            <person name="Horii T."/>
            <person name="Iida T."/>
            <person name="Fujita J."/>
            <person name="Nakamura S."/>
        </authorList>
    </citation>
    <scope>NUCLEOTIDE SEQUENCE [LARGE SCALE GENOMIC DNA]</scope>
    <source>
        <strain evidence="2 3">JCM 13574</strain>
        <plasmid evidence="3">pjcm13574 dna</plasmid>
    </source>
</reference>